<evidence type="ECO:0000313" key="3">
    <source>
        <dbReference type="EMBL" id="PYF07635.1"/>
    </source>
</evidence>
<accession>A0A318TZR2</accession>
<feature type="compositionally biased region" description="Polar residues" evidence="1">
    <location>
        <begin position="242"/>
        <end position="253"/>
    </location>
</feature>
<evidence type="ECO:0000313" key="4">
    <source>
        <dbReference type="Proteomes" id="UP000247416"/>
    </source>
</evidence>
<dbReference type="RefSeq" id="WP_107932671.1">
    <property type="nucleotide sequence ID" value="NZ_PYWJ01000003.1"/>
</dbReference>
<comment type="caution">
    <text evidence="3">The sequence shown here is derived from an EMBL/GenBank/DDBJ whole genome shotgun (WGS) entry which is preliminary data.</text>
</comment>
<evidence type="ECO:0000259" key="2">
    <source>
        <dbReference type="SMART" id="SM00858"/>
    </source>
</evidence>
<organism evidence="3 4">
    <name type="scientific">Ureibacillus chungkukjangi</name>
    <dbReference type="NCBI Taxonomy" id="1202712"/>
    <lineage>
        <taxon>Bacteria</taxon>
        <taxon>Bacillati</taxon>
        <taxon>Bacillota</taxon>
        <taxon>Bacilli</taxon>
        <taxon>Bacillales</taxon>
        <taxon>Caryophanaceae</taxon>
        <taxon>Ureibacillus</taxon>
    </lineage>
</organism>
<evidence type="ECO:0000256" key="1">
    <source>
        <dbReference type="SAM" id="MobiDB-lite"/>
    </source>
</evidence>
<dbReference type="CDD" id="cd11614">
    <property type="entry name" value="SAF_CpaB_FlgA_like"/>
    <property type="match status" value="1"/>
</dbReference>
<dbReference type="OrthoDB" id="2989382at2"/>
<reference evidence="3 4" key="1">
    <citation type="submission" date="2018-06" db="EMBL/GenBank/DDBJ databases">
        <title>Genomic Encyclopedia of Archaeal and Bacterial Type Strains, Phase II (KMG-II): from individual species to whole genera.</title>
        <authorList>
            <person name="Goeker M."/>
        </authorList>
    </citation>
    <scope>NUCLEOTIDE SEQUENCE [LARGE SCALE GENOMIC DNA]</scope>
    <source>
        <strain evidence="3 4">KACC 16626</strain>
    </source>
</reference>
<dbReference type="Proteomes" id="UP000247416">
    <property type="component" value="Unassembled WGS sequence"/>
</dbReference>
<feature type="domain" description="SAF" evidence="2">
    <location>
        <begin position="41"/>
        <end position="103"/>
    </location>
</feature>
<dbReference type="SMART" id="SM00858">
    <property type="entry name" value="SAF"/>
    <property type="match status" value="1"/>
</dbReference>
<gene>
    <name evidence="3" type="ORF">BJ095_104143</name>
</gene>
<dbReference type="AlphaFoldDB" id="A0A318TZR2"/>
<dbReference type="Gene3D" id="3.90.1210.10">
    <property type="entry name" value="Antifreeze-like/N-acetylneuraminic acid synthase C-terminal domain"/>
    <property type="match status" value="1"/>
</dbReference>
<proteinExistence type="predicted"/>
<sequence>MLEAKRRAAIFLLLAFILAAVAGYLVLEKVKQLNAELGGMVEIYVSNGDIPARTLLHSSQLTKMEIPQKFLTASHITDENDILGQVSVVPLKEGDIITDNMLKNYSNLQNENNRLVALYRTDKIQFDQEIAALDRVDIIVSIEEEGKKNTELFMKDVAVAFAQGTGENFAGIGVEVSSEAATKLIHMQNYAEYIRVLKANVGQDVEISEEQQKSAEEVKEETPISTPADSTETETETKTETQAEQPTDPATETNTEEAPASNTNAESSEGNS</sequence>
<protein>
    <submittedName>
        <fullName evidence="3">Pilus assembly protein CpaB</fullName>
    </submittedName>
</protein>
<name>A0A318TZR2_9BACL</name>
<dbReference type="EMBL" id="QJTJ01000004">
    <property type="protein sequence ID" value="PYF07635.1"/>
    <property type="molecule type" value="Genomic_DNA"/>
</dbReference>
<dbReference type="InterPro" id="IPR013974">
    <property type="entry name" value="SAF"/>
</dbReference>
<dbReference type="Pfam" id="PF08666">
    <property type="entry name" value="SAF"/>
    <property type="match status" value="1"/>
</dbReference>
<keyword evidence="4" id="KW-1185">Reference proteome</keyword>
<feature type="compositionally biased region" description="Polar residues" evidence="1">
    <location>
        <begin position="260"/>
        <end position="272"/>
    </location>
</feature>
<feature type="region of interest" description="Disordered" evidence="1">
    <location>
        <begin position="208"/>
        <end position="272"/>
    </location>
</feature>
<feature type="compositionally biased region" description="Basic and acidic residues" evidence="1">
    <location>
        <begin position="210"/>
        <end position="222"/>
    </location>
</feature>